<accession>A0ABR3Z719</accession>
<gene>
    <name evidence="10" type="ORF">Sste5346_004796</name>
</gene>
<evidence type="ECO:0000259" key="9">
    <source>
        <dbReference type="SMART" id="SM00813"/>
    </source>
</evidence>
<evidence type="ECO:0000256" key="1">
    <source>
        <dbReference type="ARBA" id="ARBA00001462"/>
    </source>
</evidence>
<dbReference type="SUPFAM" id="SSF51445">
    <property type="entry name" value="(Trans)glycosidases"/>
    <property type="match status" value="1"/>
</dbReference>
<sequence length="491" mass="55854">MASLSITTKHTIAPVDRKIFSGFVEHMGRCVYGGLVPASHPEVSTSDECVEGFRKDVVDTFRELKPPLVRYPGGNYCANFNWRDGVGPMNERKPRLDLAWHNTEPNTFGTNEFVAWCRVTDVEPFFCLNMGTGDLREALAWIEYCNSDADSYYANLRRSHGVEKPHNIKYWCLGNEVYGDWQVAQISKEVYAAQAIQWAKAIRFLDPSVKLVLCGQHGYNDWDEYVLQQCVEWVDFHSIHLYSDQKTHEQAVFAPRIAETCIVWTQAMIDKARHAKKVKKQVKICFDEWNVWNPQDYPGDEGHEEVYNVSDMLGVAVWLHIFVRHADIVEIACIAQSVNVLAPIRTKEGDLVKQTTWWPYVLMSQYLRGGRSVSTHVNSCSSFTGELTGQLALFENMLPSDLKHLDMAAVVSEDNVLTISVVNAKLEDIEADLSIDAEFKAGLEKIEVSGEPGDVNTFEDKEKVVPVRSELSTDKKVTFKRCSYTMLRYQL</sequence>
<dbReference type="InterPro" id="IPR010720">
    <property type="entry name" value="Alpha-L-AF_C"/>
</dbReference>
<keyword evidence="6" id="KW-0119">Carbohydrate metabolism</keyword>
<evidence type="ECO:0000256" key="2">
    <source>
        <dbReference type="ARBA" id="ARBA00004834"/>
    </source>
</evidence>
<dbReference type="Pfam" id="PF06964">
    <property type="entry name" value="Alpha-L-AF_C"/>
    <property type="match status" value="1"/>
</dbReference>
<evidence type="ECO:0000313" key="11">
    <source>
        <dbReference type="Proteomes" id="UP001583186"/>
    </source>
</evidence>
<evidence type="ECO:0000313" key="10">
    <source>
        <dbReference type="EMBL" id="KAL1896057.1"/>
    </source>
</evidence>
<keyword evidence="11" id="KW-1185">Reference proteome</keyword>
<keyword evidence="5" id="KW-0378">Hydrolase</keyword>
<dbReference type="PANTHER" id="PTHR43576">
    <property type="entry name" value="ALPHA-L-ARABINOFURANOSIDASE C-RELATED"/>
    <property type="match status" value="1"/>
</dbReference>
<dbReference type="EC" id="3.2.1.55" evidence="4"/>
<feature type="domain" description="Alpha-L-arabinofuranosidase C-terminal" evidence="9">
    <location>
        <begin position="287"/>
        <end position="483"/>
    </location>
</feature>
<keyword evidence="7" id="KW-0326">Glycosidase</keyword>
<evidence type="ECO:0000256" key="8">
    <source>
        <dbReference type="ARBA" id="ARBA00037415"/>
    </source>
</evidence>
<protein>
    <recommendedName>
        <fullName evidence="4">non-reducing end alpha-L-arabinofuranosidase</fullName>
        <ecNumber evidence="4">3.2.1.55</ecNumber>
    </recommendedName>
</protein>
<dbReference type="PANTHER" id="PTHR43576:SF3">
    <property type="entry name" value="ALPHA-L-ARABINOFURANOSIDASE C"/>
    <property type="match status" value="1"/>
</dbReference>
<comment type="pathway">
    <text evidence="2">Glycan metabolism; L-arabinan degradation.</text>
</comment>
<dbReference type="InterPro" id="IPR013780">
    <property type="entry name" value="Glyco_hydro_b"/>
</dbReference>
<dbReference type="Proteomes" id="UP001583186">
    <property type="component" value="Unassembled WGS sequence"/>
</dbReference>
<dbReference type="Gene3D" id="3.20.20.80">
    <property type="entry name" value="Glycosidases"/>
    <property type="match status" value="1"/>
</dbReference>
<comment type="catalytic activity">
    <reaction evidence="1">
        <text>Hydrolysis of terminal non-reducing alpha-L-arabinofuranoside residues in alpha-L-arabinosides.</text>
        <dbReference type="EC" id="3.2.1.55"/>
    </reaction>
</comment>
<evidence type="ECO:0000256" key="4">
    <source>
        <dbReference type="ARBA" id="ARBA00012670"/>
    </source>
</evidence>
<evidence type="ECO:0000256" key="6">
    <source>
        <dbReference type="ARBA" id="ARBA00023277"/>
    </source>
</evidence>
<dbReference type="Pfam" id="PF22848">
    <property type="entry name" value="ASD1_dom"/>
    <property type="match status" value="1"/>
</dbReference>
<evidence type="ECO:0000256" key="3">
    <source>
        <dbReference type="ARBA" id="ARBA00007186"/>
    </source>
</evidence>
<dbReference type="SUPFAM" id="SSF51011">
    <property type="entry name" value="Glycosyl hydrolase domain"/>
    <property type="match status" value="1"/>
</dbReference>
<comment type="function">
    <text evidence="8">Alpha-L-arabinofuranosidase involved in the degradation of arabinoxylan, a major component of plant hemicellulose. Acts only on small linear 1,5-alpha-linked L-arabinofuranosyl oligosaccharides.</text>
</comment>
<evidence type="ECO:0000256" key="7">
    <source>
        <dbReference type="ARBA" id="ARBA00023295"/>
    </source>
</evidence>
<dbReference type="Gene3D" id="2.60.40.1180">
    <property type="entry name" value="Golgi alpha-mannosidase II"/>
    <property type="match status" value="1"/>
</dbReference>
<dbReference type="InterPro" id="IPR055235">
    <property type="entry name" value="ASD1_cat"/>
</dbReference>
<comment type="caution">
    <text evidence="10">The sequence shown here is derived from an EMBL/GenBank/DDBJ whole genome shotgun (WGS) entry which is preliminary data.</text>
</comment>
<proteinExistence type="inferred from homology"/>
<comment type="similarity">
    <text evidence="3">Belongs to the glycosyl hydrolase 51 family.</text>
</comment>
<reference evidence="10 11" key="1">
    <citation type="journal article" date="2024" name="IMA Fungus">
        <title>IMA Genome - F19 : A genome assembly and annotation guide to empower mycologists, including annotated draft genome sequences of Ceratocystis pirilliformis, Diaporthe australafricana, Fusarium ophioides, Paecilomyces lecythidis, and Sporothrix stenoceras.</title>
        <authorList>
            <person name="Aylward J."/>
            <person name="Wilson A.M."/>
            <person name="Visagie C.M."/>
            <person name="Spraker J."/>
            <person name="Barnes I."/>
            <person name="Buitendag C."/>
            <person name="Ceriani C."/>
            <person name="Del Mar Angel L."/>
            <person name="du Plessis D."/>
            <person name="Fuchs T."/>
            <person name="Gasser K."/>
            <person name="Kramer D."/>
            <person name="Li W."/>
            <person name="Munsamy K."/>
            <person name="Piso A."/>
            <person name="Price J.L."/>
            <person name="Sonnekus B."/>
            <person name="Thomas C."/>
            <person name="van der Nest A."/>
            <person name="van Dijk A."/>
            <person name="van Heerden A."/>
            <person name="van Vuuren N."/>
            <person name="Yilmaz N."/>
            <person name="Duong T.A."/>
            <person name="van der Merwe N.A."/>
            <person name="Wingfield M.J."/>
            <person name="Wingfield B.D."/>
        </authorList>
    </citation>
    <scope>NUCLEOTIDE SEQUENCE [LARGE SCALE GENOMIC DNA]</scope>
    <source>
        <strain evidence="10 11">CMW 5346</strain>
    </source>
</reference>
<dbReference type="SMART" id="SM00813">
    <property type="entry name" value="Alpha-L-AF_C"/>
    <property type="match status" value="1"/>
</dbReference>
<organism evidence="10 11">
    <name type="scientific">Sporothrix stenoceras</name>
    <dbReference type="NCBI Taxonomy" id="5173"/>
    <lineage>
        <taxon>Eukaryota</taxon>
        <taxon>Fungi</taxon>
        <taxon>Dikarya</taxon>
        <taxon>Ascomycota</taxon>
        <taxon>Pezizomycotina</taxon>
        <taxon>Sordariomycetes</taxon>
        <taxon>Sordariomycetidae</taxon>
        <taxon>Ophiostomatales</taxon>
        <taxon>Ophiostomataceae</taxon>
        <taxon>Sporothrix</taxon>
    </lineage>
</organism>
<evidence type="ECO:0000256" key="5">
    <source>
        <dbReference type="ARBA" id="ARBA00022801"/>
    </source>
</evidence>
<dbReference type="EMBL" id="JAWCUI010000024">
    <property type="protein sequence ID" value="KAL1896057.1"/>
    <property type="molecule type" value="Genomic_DNA"/>
</dbReference>
<name>A0ABR3Z719_9PEZI</name>
<dbReference type="InterPro" id="IPR017853">
    <property type="entry name" value="GH"/>
</dbReference>